<evidence type="ECO:0008006" key="3">
    <source>
        <dbReference type="Google" id="ProtNLM"/>
    </source>
</evidence>
<proteinExistence type="predicted"/>
<dbReference type="Proteomes" id="UP001549749">
    <property type="component" value="Unassembled WGS sequence"/>
</dbReference>
<gene>
    <name evidence="1" type="ORF">ABR189_08145</name>
</gene>
<comment type="caution">
    <text evidence="1">The sequence shown here is derived from an EMBL/GenBank/DDBJ whole genome shotgun (WGS) entry which is preliminary data.</text>
</comment>
<dbReference type="RefSeq" id="WP_354659976.1">
    <property type="nucleotide sequence ID" value="NZ_JBEXAC010000001.1"/>
</dbReference>
<dbReference type="EMBL" id="JBEXAC010000001">
    <property type="protein sequence ID" value="MET6997338.1"/>
    <property type="molecule type" value="Genomic_DNA"/>
</dbReference>
<evidence type="ECO:0000313" key="2">
    <source>
        <dbReference type="Proteomes" id="UP001549749"/>
    </source>
</evidence>
<name>A0ABV2T2T6_9BACT</name>
<accession>A0ABV2T2T6</accession>
<reference evidence="1 2" key="1">
    <citation type="submission" date="2024-06" db="EMBL/GenBank/DDBJ databases">
        <title>Chitinophaga defluvii sp. nov., isolated from municipal sewage.</title>
        <authorList>
            <person name="Zhang L."/>
        </authorList>
    </citation>
    <scope>NUCLEOTIDE SEQUENCE [LARGE SCALE GENOMIC DNA]</scope>
    <source>
        <strain evidence="1 2">H8</strain>
    </source>
</reference>
<organism evidence="1 2">
    <name type="scientific">Chitinophaga defluvii</name>
    <dbReference type="NCBI Taxonomy" id="3163343"/>
    <lineage>
        <taxon>Bacteria</taxon>
        <taxon>Pseudomonadati</taxon>
        <taxon>Bacteroidota</taxon>
        <taxon>Chitinophagia</taxon>
        <taxon>Chitinophagales</taxon>
        <taxon>Chitinophagaceae</taxon>
        <taxon>Chitinophaga</taxon>
    </lineage>
</organism>
<sequence>MADAKTIAPDNSEFPASLTFEALRKAGMEHIASFSGKVWTDHNIHDPGITMLEALCYVLTDLGYRTSLPFSDLLARGNNPDTPDNNFFTPAQILGNNPLTLMDYRKLLIDINGVRNAWLEKAEPENQFKIPCGAAAGTSMPVKLKGLYKVLIDPDNVYPSSFVKDTCGTAYFPADAMLKEVTARLNRHRNLCEDIFDITLLRDEPIRICTHIEIKQDADPETVQTEIFGRIQDFFSPAPRFYTLQELLDKGKTIEAIYEGRPFDTLTGVEQKNGFLDTAELDSLQQQKVIHVSDLYRIIMDITGVAGITRLSLTSGAYFQKTADSHTVKPKFTTGEEWRFELQPDHRPVLDLDGSQVIFYRNKLPLTIGNTQVKERFLHRVSDYHKTPKLPAELDIPIPTGTQPDLAQYTSVQYEFPQLYGIGQHQLPDKVAAARKAQVLQLQAYLFFYDRLLADYLMQLSRIRELFALYPTGGPMSSTYFPSLLDDIPQLEKLMRFRQQTPGTYTGKKLLYPVIHNGEDADVRAYYAAFSQREGIIQLFIAACRDNQIVTQVYINEAGCYEFMLYTDNKEICLKSLDSYDTVEKAHSAALDCLFMAVQEDCYNRINEWEEEQYSFDLVYNLAGYKAGLDALMETPEQYAGRKERLLNHLLARFSEDFTDYTLTMYALNGKKNDPESNINSKATFLAAYPDISANRARAFDYSQPVPALPVCGWQKRVARLMGISREPGTVLNNFDLIPVTDGWIFRCYLPGGVRLEDPAATPPYAAEALNTYTPVFESRITYASQEAAADAYQRLLELAKDDGYYVMHDCDADNVYGFSIQSAPQEQISIDARHPVTYASAEKRNDIQAWIREYFMQGGYYLHAVKAQEGYYFLFEDEKGKVLLKSITDFSSTIAAYTAGIDCLPYLQEEGRFSAVLREDTRDYVVQVSSREKVPLAQYPLPFARKTEADTMMAWLIAYFGSRKLVYKEDKLPLYNWQLWQHNTVIWEGAFLFKSPDQLSAARYQLLQSGAHQDNYRLMTTTSGKAGLEIITRSPATTADPATELLIARHIPLYDGETPARQAILDYANGFEKLLQVIHDAIKEVVAAPYIFFDPTPAEPDRRILLTTTALFKSDLESLSQIEAIASAIRISSRLLVQQQTLDEKDCLYSVVLVDENNEILAQSPLVYTAGEAGQIRDTIIELVQSCRLGTERGPLTKGYIFEWRTAIGTPLFRSIPVWDTFETVAILLLDWLLSVTETDFKVNNAYGATNYSFTIQPPGKHVLARQETTCHSSEAVMLLIRQLLQDIALLTREYRSGILTPHHYYFQVKDDQAHTLLEEGRPYTDKTAVQIAFYQTVRRGMSRANYLLTHPEKCLYGFNLTDEEGGVLAVHPQVYITEEDRDHALQDVIAYLQVHGTALDTQFLPGAWGANWQWLPCLSAPAIALELLEEKAEEQEALAEMNEVIHLARQSANYEVDINQLQHTLFVKDPKTNKRVAVHPQRYQEQAAIERLQQRLIWWANYNLSDTAKAVNTGKIKITGNAYIPEKTAIPVRSAFRVWNRNDTIAHYLHHYPSPEQRETALLLLLKKYRDLPAYTTIDKGAGIIIQEGNKYRFCIRQRGAGEFLWQSMELYDSAADARKQFEEQYLHLLYLAAQTQYYTSYEPDIEYLQLSDKKGKLVARYKLPTVNREAYDLARKVRQEAANMYPVFKKNKAYGFRLYDPLYQQYDWVSAQQFDTPETAWTQFECFLQLLSYAGHYCLVDKPENCRYEIVLSKVLLDSSASYPWNNPSAGVSPENEDSSNDGWEKVNTFLGLIEDEESAFYNYSEHQPACRYAFRVVDPQKYQQAIHPAFYNTPAQREINRLRLQSEVLCFKKLYAWIVNELQIPDDVLFTALPCLSGVEISQLWLSYQQLKAVSWEIVAPRAKAVSQVYAPERDPYYYYQLKYNSKVVWESVHRFTTECDLTTSGVSYIDLLELARAWDAYDYSPVPGCPCKFTLSLRDVDGSIVAVAPEWIDEADIASDRHTRMFNALLYPVTRDGELFMYNINEVTAKEVGQKITLTAVTIWESAQRYEQPKNAIDALADVFRLLQQIDNYQRVENNACGPFGIEITHPDSVLATHPVTYTTHAARTAAIKEVKAAINAEGLHVMEHILLRPPAMAPTEVQWQVKLDVSKVEGIISPFLIITARTFFSDQQGAFSKEAFLQAILPEVNSDDKNKRNKKAAKDKVPPLCKMYLVGSNKTGKREYKLTFVDKDQVVVADAVLYTILTQEDSAFMKALNDIIAGAQLTDISSTMLENPVVSKTLHFCMDEADCEQWEVASAEEQEMAIDPYSFRMTVVVPGWPRRFRSQKFRQFFEYTMRKEAPAHLLLRIVWITPAQMKTYEAALRRWTNTQWDSSGCDATDAWAMLITTLQELRNAYPVVTTLYDQKGNEAIILDETRIE</sequence>
<protein>
    <recommendedName>
        <fullName evidence="3">Virulence plasmid A protein</fullName>
    </recommendedName>
</protein>
<dbReference type="Gene3D" id="2.30.29.80">
    <property type="match status" value="1"/>
</dbReference>
<keyword evidence="2" id="KW-1185">Reference proteome</keyword>
<evidence type="ECO:0000313" key="1">
    <source>
        <dbReference type="EMBL" id="MET6997338.1"/>
    </source>
</evidence>